<evidence type="ECO:0000256" key="1">
    <source>
        <dbReference type="ARBA" id="ARBA00004141"/>
    </source>
</evidence>
<dbReference type="InterPro" id="IPR002259">
    <property type="entry name" value="Eqnu_transpt"/>
</dbReference>
<comment type="similarity">
    <text evidence="2">Belongs to the SLC29A/ENT transporter (TC 2.A.57) family.</text>
</comment>
<dbReference type="Pfam" id="PF01733">
    <property type="entry name" value="Nucleoside_tran"/>
    <property type="match status" value="1"/>
</dbReference>
<evidence type="ECO:0000313" key="9">
    <source>
        <dbReference type="EMBL" id="KAF7259031.1"/>
    </source>
</evidence>
<dbReference type="PANTHER" id="PTHR10332:SF80">
    <property type="entry name" value="EQUILIBRATIVE NUCLEOSIDE TRANSPORTER 2, ISOFORM A"/>
    <property type="match status" value="1"/>
</dbReference>
<evidence type="ECO:0000256" key="3">
    <source>
        <dbReference type="ARBA" id="ARBA00022448"/>
    </source>
</evidence>
<evidence type="ECO:0008006" key="11">
    <source>
        <dbReference type="Google" id="ProtNLM"/>
    </source>
</evidence>
<feature type="transmembrane region" description="Helical" evidence="8">
    <location>
        <begin position="17"/>
        <end position="37"/>
    </location>
</feature>
<accession>A0A8S9Z1K7</accession>
<keyword evidence="4 8" id="KW-0812">Transmembrane</keyword>
<evidence type="ECO:0000256" key="6">
    <source>
        <dbReference type="ARBA" id="ARBA00023136"/>
    </source>
</evidence>
<organism evidence="9 10">
    <name type="scientific">Paragonimus skrjabini miyazakii</name>
    <dbReference type="NCBI Taxonomy" id="59628"/>
    <lineage>
        <taxon>Eukaryota</taxon>
        <taxon>Metazoa</taxon>
        <taxon>Spiralia</taxon>
        <taxon>Lophotrochozoa</taxon>
        <taxon>Platyhelminthes</taxon>
        <taxon>Trematoda</taxon>
        <taxon>Digenea</taxon>
        <taxon>Plagiorchiida</taxon>
        <taxon>Troglotremata</taxon>
        <taxon>Troglotrematidae</taxon>
        <taxon>Paragonimus</taxon>
    </lineage>
</organism>
<dbReference type="GO" id="GO:0005337">
    <property type="term" value="F:nucleoside transmembrane transporter activity"/>
    <property type="evidence" value="ECO:0007669"/>
    <property type="project" value="InterPro"/>
</dbReference>
<keyword evidence="6 8" id="KW-0472">Membrane</keyword>
<evidence type="ECO:0000256" key="5">
    <source>
        <dbReference type="ARBA" id="ARBA00022989"/>
    </source>
</evidence>
<reference evidence="9" key="1">
    <citation type="submission" date="2019-07" db="EMBL/GenBank/DDBJ databases">
        <title>Annotation for the trematode Paragonimus miyazaki's.</title>
        <authorList>
            <person name="Choi Y.-J."/>
        </authorList>
    </citation>
    <scope>NUCLEOTIDE SEQUENCE</scope>
    <source>
        <strain evidence="9">Japan</strain>
    </source>
</reference>
<keyword evidence="5 8" id="KW-1133">Transmembrane helix</keyword>
<protein>
    <recommendedName>
        <fullName evidence="11">Equilibrative nucleoside transporter 1</fullName>
    </recommendedName>
</protein>
<feature type="transmembrane region" description="Helical" evidence="8">
    <location>
        <begin position="426"/>
        <end position="445"/>
    </location>
</feature>
<evidence type="ECO:0000313" key="10">
    <source>
        <dbReference type="Proteomes" id="UP000822476"/>
    </source>
</evidence>
<feature type="transmembrane region" description="Helical" evidence="8">
    <location>
        <begin position="162"/>
        <end position="183"/>
    </location>
</feature>
<sequence>MNGEGAESRTPYDRYNLAYFFLLLHGIGFLLPWNVFINAKEYFMDYKLNTTLSYNADYRVNFMSYIGFAAHFPGMCFAAWNTFYQSGTRSSKPVFRFVVAMIIEITVLLFTIAFTMIDTTDFPGVFFGLTIASVVLINCCVGIHQTLTFGMAAILPMKYSNAVIMGSNACGTIMSIVNILTKWLASVEGRTHKTIVLAAIAYFLSAVTIVVACIVTFFWLRRLPFVLHYVELSNKICIEVFSNSVEENGDQSALRTVDSSLRSEPLESNQVSGRTNEDPVSYDSRTFSPCRMGSPETESLLVAHERGLMKTGMDNGLDVVRNCFALCCFRPTEGKRRCQAYWSRYASCLAECWPHCLSVWCVFFCSLSVFPAVLSMVKPVDPNYFISPIWFTDVTCFLFFNLFAMIGCIVCNWVQFPGPRYLWIPVWFRALVFIPFFLFCNFGFTEPRLPVLIANDHVYMLGIILFSFTNGYFASLAMMYAPRSCPAEHAELTGMLAAFFLILGVCSGVYTSRGLVSIVL</sequence>
<feature type="transmembrane region" description="Helical" evidence="8">
    <location>
        <begin position="62"/>
        <end position="83"/>
    </location>
</feature>
<dbReference type="PIRSF" id="PIRSF016379">
    <property type="entry name" value="ENT"/>
    <property type="match status" value="1"/>
</dbReference>
<evidence type="ECO:0000256" key="4">
    <source>
        <dbReference type="ARBA" id="ARBA00022692"/>
    </source>
</evidence>
<dbReference type="OrthoDB" id="1856718at2759"/>
<feature type="compositionally biased region" description="Polar residues" evidence="7">
    <location>
        <begin position="262"/>
        <end position="274"/>
    </location>
</feature>
<feature type="transmembrane region" description="Helical" evidence="8">
    <location>
        <begin position="95"/>
        <end position="116"/>
    </location>
</feature>
<feature type="transmembrane region" description="Helical" evidence="8">
    <location>
        <begin position="457"/>
        <end position="480"/>
    </location>
</feature>
<feature type="transmembrane region" description="Helical" evidence="8">
    <location>
        <begin position="195"/>
        <end position="220"/>
    </location>
</feature>
<feature type="transmembrane region" description="Helical" evidence="8">
    <location>
        <begin position="122"/>
        <end position="141"/>
    </location>
</feature>
<gene>
    <name evidence="9" type="ORF">EG68_03568</name>
</gene>
<evidence type="ECO:0000256" key="7">
    <source>
        <dbReference type="SAM" id="MobiDB-lite"/>
    </source>
</evidence>
<proteinExistence type="inferred from homology"/>
<dbReference type="Proteomes" id="UP000822476">
    <property type="component" value="Unassembled WGS sequence"/>
</dbReference>
<dbReference type="PANTHER" id="PTHR10332">
    <property type="entry name" value="EQUILIBRATIVE NUCLEOSIDE TRANSPORTER"/>
    <property type="match status" value="1"/>
</dbReference>
<feature type="transmembrane region" description="Helical" evidence="8">
    <location>
        <begin position="389"/>
        <end position="414"/>
    </location>
</feature>
<feature type="region of interest" description="Disordered" evidence="7">
    <location>
        <begin position="262"/>
        <end position="282"/>
    </location>
</feature>
<feature type="transmembrane region" description="Helical" evidence="8">
    <location>
        <begin position="492"/>
        <end position="510"/>
    </location>
</feature>
<dbReference type="AlphaFoldDB" id="A0A8S9Z1K7"/>
<dbReference type="EMBL" id="JTDE01001404">
    <property type="protein sequence ID" value="KAF7259031.1"/>
    <property type="molecule type" value="Genomic_DNA"/>
</dbReference>
<feature type="transmembrane region" description="Helical" evidence="8">
    <location>
        <begin position="357"/>
        <end position="377"/>
    </location>
</feature>
<keyword evidence="10" id="KW-1185">Reference proteome</keyword>
<comment type="caution">
    <text evidence="9">The sequence shown here is derived from an EMBL/GenBank/DDBJ whole genome shotgun (WGS) entry which is preliminary data.</text>
</comment>
<dbReference type="GO" id="GO:0005886">
    <property type="term" value="C:plasma membrane"/>
    <property type="evidence" value="ECO:0007669"/>
    <property type="project" value="TreeGrafter"/>
</dbReference>
<keyword evidence="3" id="KW-0813">Transport</keyword>
<name>A0A8S9Z1K7_9TREM</name>
<evidence type="ECO:0000256" key="8">
    <source>
        <dbReference type="SAM" id="Phobius"/>
    </source>
</evidence>
<evidence type="ECO:0000256" key="2">
    <source>
        <dbReference type="ARBA" id="ARBA00007965"/>
    </source>
</evidence>
<comment type="subcellular location">
    <subcellularLocation>
        <location evidence="1">Membrane</location>
        <topology evidence="1">Multi-pass membrane protein</topology>
    </subcellularLocation>
</comment>